<protein>
    <submittedName>
        <fullName evidence="7">Benzoylformate decarboxylase</fullName>
    </submittedName>
</protein>
<dbReference type="SUPFAM" id="SSF52467">
    <property type="entry name" value="DHS-like NAD/FAD-binding domain"/>
    <property type="match status" value="1"/>
</dbReference>
<dbReference type="Pfam" id="PF02776">
    <property type="entry name" value="TPP_enzyme_N"/>
    <property type="match status" value="1"/>
</dbReference>
<comment type="similarity">
    <text evidence="1 3">Belongs to the TPP enzyme family.</text>
</comment>
<evidence type="ECO:0000256" key="3">
    <source>
        <dbReference type="RuleBase" id="RU362132"/>
    </source>
</evidence>
<dbReference type="RefSeq" id="WP_073052723.1">
    <property type="nucleotide sequence ID" value="NZ_FQUP01000001.1"/>
</dbReference>
<organism evidence="7 8">
    <name type="scientific">Kaistia soli DSM 19436</name>
    <dbReference type="NCBI Taxonomy" id="1122133"/>
    <lineage>
        <taxon>Bacteria</taxon>
        <taxon>Pseudomonadati</taxon>
        <taxon>Pseudomonadota</taxon>
        <taxon>Alphaproteobacteria</taxon>
        <taxon>Hyphomicrobiales</taxon>
        <taxon>Kaistiaceae</taxon>
        <taxon>Kaistia</taxon>
    </lineage>
</organism>
<dbReference type="CDD" id="cd02002">
    <property type="entry name" value="TPP_BFDC"/>
    <property type="match status" value="1"/>
</dbReference>
<dbReference type="Pfam" id="PF02775">
    <property type="entry name" value="TPP_enzyme_C"/>
    <property type="match status" value="1"/>
</dbReference>
<dbReference type="Gene3D" id="3.40.50.970">
    <property type="match status" value="2"/>
</dbReference>
<dbReference type="InterPro" id="IPR012001">
    <property type="entry name" value="Thiamin_PyroP_enz_TPP-bd_dom"/>
</dbReference>
<dbReference type="CDD" id="cd07035">
    <property type="entry name" value="TPP_PYR_POX_like"/>
    <property type="match status" value="1"/>
</dbReference>
<dbReference type="PANTHER" id="PTHR18968">
    <property type="entry name" value="THIAMINE PYROPHOSPHATE ENZYMES"/>
    <property type="match status" value="1"/>
</dbReference>
<dbReference type="OrthoDB" id="9773408at2"/>
<sequence>MATIRELTYDLLRRNGITTIFGNPGSNELPFLQDFPSDFRYVLALHEGVAIGIADGYAQATGRTALVNLHSAAGTGNAMGGLANAWNSHSPLVVTAGQQTRAMIGIEPLLTNLDATMLPKPLVKWSYEPARAEDVPLAMSRALHLSSLPAAGPVYLSIPYDDWAKTAEPDSLRLLGRTVSAAGALDAGAATALAARLDRSTNPVIILGPDVDAARANAHAVTLAERLAAPVWVAPSAPRCPFPTTHPNFRGLLPASMAGISRLLAGHDLVLVAGAPVFRYHEYESGPLLPDGAELIQITCDPDEACRAPMGDAIVGDVGLILAALAATVCKAARPAPQPRTTPSPVAPGTAPLAAERVLELIAAIAPRDAIYVNESTSTIEAMWERMRWENPGSYYFGAAGGLGFAMPAAIGVQLAEPDRQVIALIGDGSANYSVTALWTAAQHDVPVVFVIMRNGTYGALRWFAGVLKAHGVPALDVPDIDFVAIATGYGLEAVRVETDDAFAAALARAIEGRRPCLIEVATAWTTP</sequence>
<keyword evidence="8" id="KW-1185">Reference proteome</keyword>
<dbReference type="NCBIfam" id="NF005485">
    <property type="entry name" value="PRK07092.1"/>
    <property type="match status" value="1"/>
</dbReference>
<evidence type="ECO:0000256" key="2">
    <source>
        <dbReference type="ARBA" id="ARBA00023052"/>
    </source>
</evidence>
<accession>A0A1M4WCX2</accession>
<dbReference type="STRING" id="1122133.SAMN02745157_0944"/>
<dbReference type="GO" id="GO:0003984">
    <property type="term" value="F:acetolactate synthase activity"/>
    <property type="evidence" value="ECO:0007669"/>
    <property type="project" value="TreeGrafter"/>
</dbReference>
<dbReference type="Pfam" id="PF00205">
    <property type="entry name" value="TPP_enzyme_M"/>
    <property type="match status" value="1"/>
</dbReference>
<dbReference type="InterPro" id="IPR029061">
    <property type="entry name" value="THDP-binding"/>
</dbReference>
<proteinExistence type="inferred from homology"/>
<dbReference type="EMBL" id="FQUP01000001">
    <property type="protein sequence ID" value="SHE79108.1"/>
    <property type="molecule type" value="Genomic_DNA"/>
</dbReference>
<evidence type="ECO:0000259" key="5">
    <source>
        <dbReference type="Pfam" id="PF02775"/>
    </source>
</evidence>
<feature type="domain" description="Thiamine pyrophosphate enzyme central" evidence="4">
    <location>
        <begin position="192"/>
        <end position="325"/>
    </location>
</feature>
<dbReference type="GO" id="GO:0050660">
    <property type="term" value="F:flavin adenine dinucleotide binding"/>
    <property type="evidence" value="ECO:0007669"/>
    <property type="project" value="TreeGrafter"/>
</dbReference>
<reference evidence="7 8" key="1">
    <citation type="submission" date="2016-11" db="EMBL/GenBank/DDBJ databases">
        <authorList>
            <person name="Jaros S."/>
            <person name="Januszkiewicz K."/>
            <person name="Wedrychowicz H."/>
        </authorList>
    </citation>
    <scope>NUCLEOTIDE SEQUENCE [LARGE SCALE GENOMIC DNA]</scope>
    <source>
        <strain evidence="7 8">DSM 19436</strain>
    </source>
</reference>
<dbReference type="GO" id="GO:0000287">
    <property type="term" value="F:magnesium ion binding"/>
    <property type="evidence" value="ECO:0007669"/>
    <property type="project" value="InterPro"/>
</dbReference>
<dbReference type="PROSITE" id="PS00187">
    <property type="entry name" value="TPP_ENZYMES"/>
    <property type="match status" value="1"/>
</dbReference>
<dbReference type="AlphaFoldDB" id="A0A1M4WCX2"/>
<name>A0A1M4WCX2_9HYPH</name>
<dbReference type="InterPro" id="IPR012000">
    <property type="entry name" value="Thiamin_PyroP_enz_cen_dom"/>
</dbReference>
<keyword evidence="2 3" id="KW-0786">Thiamine pyrophosphate</keyword>
<dbReference type="InterPro" id="IPR011766">
    <property type="entry name" value="TPP_enzyme_TPP-bd"/>
</dbReference>
<dbReference type="Gene3D" id="3.40.50.1220">
    <property type="entry name" value="TPP-binding domain"/>
    <property type="match status" value="1"/>
</dbReference>
<dbReference type="SUPFAM" id="SSF52518">
    <property type="entry name" value="Thiamin diphosphate-binding fold (THDP-binding)"/>
    <property type="match status" value="2"/>
</dbReference>
<dbReference type="Proteomes" id="UP000184485">
    <property type="component" value="Unassembled WGS sequence"/>
</dbReference>
<dbReference type="GO" id="GO:0030976">
    <property type="term" value="F:thiamine pyrophosphate binding"/>
    <property type="evidence" value="ECO:0007669"/>
    <property type="project" value="InterPro"/>
</dbReference>
<dbReference type="GO" id="GO:0019752">
    <property type="term" value="P:carboxylic acid metabolic process"/>
    <property type="evidence" value="ECO:0007669"/>
    <property type="project" value="UniProtKB-ARBA"/>
</dbReference>
<evidence type="ECO:0000259" key="4">
    <source>
        <dbReference type="Pfam" id="PF00205"/>
    </source>
</evidence>
<evidence type="ECO:0000313" key="7">
    <source>
        <dbReference type="EMBL" id="SHE79108.1"/>
    </source>
</evidence>
<dbReference type="InterPro" id="IPR045229">
    <property type="entry name" value="TPP_enz"/>
</dbReference>
<feature type="domain" description="Thiamine pyrophosphate enzyme TPP-binding" evidence="5">
    <location>
        <begin position="384"/>
        <end position="521"/>
    </location>
</feature>
<gene>
    <name evidence="7" type="ORF">SAMN02745157_0944</name>
</gene>
<dbReference type="InterPro" id="IPR000399">
    <property type="entry name" value="TPP-bd_CS"/>
</dbReference>
<feature type="domain" description="Thiamine pyrophosphate enzyme N-terminal TPP-binding" evidence="6">
    <location>
        <begin position="3"/>
        <end position="107"/>
    </location>
</feature>
<evidence type="ECO:0000313" key="8">
    <source>
        <dbReference type="Proteomes" id="UP000184485"/>
    </source>
</evidence>
<dbReference type="InterPro" id="IPR029035">
    <property type="entry name" value="DHS-like_NAD/FAD-binding_dom"/>
</dbReference>
<evidence type="ECO:0000259" key="6">
    <source>
        <dbReference type="Pfam" id="PF02776"/>
    </source>
</evidence>
<evidence type="ECO:0000256" key="1">
    <source>
        <dbReference type="ARBA" id="ARBA00007812"/>
    </source>
</evidence>
<dbReference type="PANTHER" id="PTHR18968:SF133">
    <property type="entry name" value="BENZOYLFORMATE DECARBOXYLASE"/>
    <property type="match status" value="1"/>
</dbReference>